<evidence type="ECO:0000313" key="1">
    <source>
        <dbReference type="EMBL" id="MCH5596922.1"/>
    </source>
</evidence>
<sequence>MKVIIPLLIGCLVIISCNNSSKVNKSEETDSTVAVKDSSVLMDSITEMDTASAVMPRESIIQVPIAAETLPITKLQRTITSDMQSVHVLLNDLDVGLLRVSISHSLPDANIRISQIVLPDGSTDGPFGQQMSFDVKQKGNYTIIINKSNMASGTQVGDVFITIER</sequence>
<gene>
    <name evidence="1" type="ORF">MKP09_02795</name>
</gene>
<dbReference type="Proteomes" id="UP001202248">
    <property type="component" value="Unassembled WGS sequence"/>
</dbReference>
<dbReference type="PROSITE" id="PS51257">
    <property type="entry name" value="PROKAR_LIPOPROTEIN"/>
    <property type="match status" value="1"/>
</dbReference>
<protein>
    <submittedName>
        <fullName evidence="1">Uncharacterized protein</fullName>
    </submittedName>
</protein>
<name>A0ABS9SEX8_9BACT</name>
<comment type="caution">
    <text evidence="1">The sequence shown here is derived from an EMBL/GenBank/DDBJ whole genome shotgun (WGS) entry which is preliminary data.</text>
</comment>
<reference evidence="1 2" key="1">
    <citation type="submission" date="2022-02" db="EMBL/GenBank/DDBJ databases">
        <authorList>
            <person name="Min J."/>
        </authorList>
    </citation>
    <scope>NUCLEOTIDE SEQUENCE [LARGE SCALE GENOMIC DNA]</scope>
    <source>
        <strain evidence="1 2">GR10-1</strain>
    </source>
</reference>
<accession>A0ABS9SEX8</accession>
<organism evidence="1 2">
    <name type="scientific">Niabella ginsengisoli</name>
    <dbReference type="NCBI Taxonomy" id="522298"/>
    <lineage>
        <taxon>Bacteria</taxon>
        <taxon>Pseudomonadati</taxon>
        <taxon>Bacteroidota</taxon>
        <taxon>Chitinophagia</taxon>
        <taxon>Chitinophagales</taxon>
        <taxon>Chitinophagaceae</taxon>
        <taxon>Niabella</taxon>
    </lineage>
</organism>
<proteinExistence type="predicted"/>
<dbReference type="RefSeq" id="WP_240826329.1">
    <property type="nucleotide sequence ID" value="NZ_JAKWBL010000001.1"/>
</dbReference>
<keyword evidence="2" id="KW-1185">Reference proteome</keyword>
<dbReference type="EMBL" id="JAKWBL010000001">
    <property type="protein sequence ID" value="MCH5596922.1"/>
    <property type="molecule type" value="Genomic_DNA"/>
</dbReference>
<evidence type="ECO:0000313" key="2">
    <source>
        <dbReference type="Proteomes" id="UP001202248"/>
    </source>
</evidence>